<feature type="region of interest" description="Disordered" evidence="3">
    <location>
        <begin position="30"/>
        <end position="64"/>
    </location>
</feature>
<dbReference type="InterPro" id="IPR009003">
    <property type="entry name" value="Peptidase_S1_PA"/>
</dbReference>
<dbReference type="PANTHER" id="PTHR43343:SF3">
    <property type="entry name" value="PROTEASE DO-LIKE 8, CHLOROPLASTIC"/>
    <property type="match status" value="1"/>
</dbReference>
<dbReference type="GO" id="GO:0004252">
    <property type="term" value="F:serine-type endopeptidase activity"/>
    <property type="evidence" value="ECO:0007669"/>
    <property type="project" value="InterPro"/>
</dbReference>
<dbReference type="GO" id="GO:0006508">
    <property type="term" value="P:proteolysis"/>
    <property type="evidence" value="ECO:0007669"/>
    <property type="project" value="UniProtKB-KW"/>
</dbReference>
<evidence type="ECO:0000256" key="2">
    <source>
        <dbReference type="ARBA" id="ARBA00022801"/>
    </source>
</evidence>
<organism evidence="6 7">
    <name type="scientific">Acrocarpospora corrugata</name>
    <dbReference type="NCBI Taxonomy" id="35763"/>
    <lineage>
        <taxon>Bacteria</taxon>
        <taxon>Bacillati</taxon>
        <taxon>Actinomycetota</taxon>
        <taxon>Actinomycetes</taxon>
        <taxon>Streptosporangiales</taxon>
        <taxon>Streptosporangiaceae</taxon>
        <taxon>Acrocarpospora</taxon>
    </lineage>
</organism>
<dbReference type="EMBL" id="BLAD01000062">
    <property type="protein sequence ID" value="GES02878.1"/>
    <property type="molecule type" value="Genomic_DNA"/>
</dbReference>
<evidence type="ECO:0000256" key="1">
    <source>
        <dbReference type="ARBA" id="ARBA00022670"/>
    </source>
</evidence>
<dbReference type="SUPFAM" id="SSF50156">
    <property type="entry name" value="PDZ domain-like"/>
    <property type="match status" value="1"/>
</dbReference>
<dbReference type="PROSITE" id="PS50106">
    <property type="entry name" value="PDZ"/>
    <property type="match status" value="1"/>
</dbReference>
<feature type="chain" id="PRO_5024431258" evidence="4">
    <location>
        <begin position="29"/>
        <end position="372"/>
    </location>
</feature>
<proteinExistence type="predicted"/>
<dbReference type="InterPro" id="IPR001940">
    <property type="entry name" value="Peptidase_S1C"/>
</dbReference>
<dbReference type="PANTHER" id="PTHR43343">
    <property type="entry name" value="PEPTIDASE S12"/>
    <property type="match status" value="1"/>
</dbReference>
<name>A0A5M3W8R3_9ACTN</name>
<dbReference type="InterPro" id="IPR001478">
    <property type="entry name" value="PDZ"/>
</dbReference>
<gene>
    <name evidence="6" type="ORF">Acor_49440</name>
</gene>
<accession>A0A5M3W8R3</accession>
<reference evidence="6 7" key="1">
    <citation type="submission" date="2019-10" db="EMBL/GenBank/DDBJ databases">
        <title>Whole genome shotgun sequence of Acrocarpospora corrugata NBRC 13972.</title>
        <authorList>
            <person name="Ichikawa N."/>
            <person name="Kimura A."/>
            <person name="Kitahashi Y."/>
            <person name="Komaki H."/>
            <person name="Oguchi A."/>
        </authorList>
    </citation>
    <scope>NUCLEOTIDE SEQUENCE [LARGE SCALE GENOMIC DNA]</scope>
    <source>
        <strain evidence="6 7">NBRC 13972</strain>
    </source>
</reference>
<feature type="compositionally biased region" description="Polar residues" evidence="3">
    <location>
        <begin position="49"/>
        <end position="59"/>
    </location>
</feature>
<dbReference type="SMART" id="SM00228">
    <property type="entry name" value="PDZ"/>
    <property type="match status" value="1"/>
</dbReference>
<dbReference type="Gene3D" id="2.30.42.10">
    <property type="match status" value="1"/>
</dbReference>
<dbReference type="Pfam" id="PF13365">
    <property type="entry name" value="Trypsin_2"/>
    <property type="match status" value="1"/>
</dbReference>
<keyword evidence="7" id="KW-1185">Reference proteome</keyword>
<dbReference type="Proteomes" id="UP000334990">
    <property type="component" value="Unassembled WGS sequence"/>
</dbReference>
<dbReference type="SUPFAM" id="SSF50494">
    <property type="entry name" value="Trypsin-like serine proteases"/>
    <property type="match status" value="1"/>
</dbReference>
<sequence length="372" mass="36764">MITQVTARSAGNLALALAVATTAGVACSAPSSTTRAAPATPASSAPHHNPSQHTSQNMSPPAAATAVETAWEQVIKQVLPSIVQITTVDGLGSGIVFDSAGHIVTNAHVVGEAREFQVTLATGGQARSATLVGAFPPGDLAVIKVTDPAGLSPAPFGDSAQLRVGQMVLAMGNPLGLSGTVTQGIVSALGRTVSGQADDGTPGATISDAIQTSAAINRGNSGGALVDLYGRVVGIPTLGATDPQLGAANGIGFAIPSSTASDIASQLIKEGKVVNTHRAALGIRVGTAIGDNGEPIGVAVGEVTRGSGAAKAGLRPGDVILSVNGSPTPTTTALSQVLATLNPGSQVKVEFETFNGRTKTVLVTLGELSEGS</sequence>
<keyword evidence="4" id="KW-0732">Signal</keyword>
<evidence type="ECO:0000313" key="6">
    <source>
        <dbReference type="EMBL" id="GES02878.1"/>
    </source>
</evidence>
<feature type="compositionally biased region" description="Low complexity" evidence="3">
    <location>
        <begin position="30"/>
        <end position="46"/>
    </location>
</feature>
<comment type="caution">
    <text evidence="6">The sequence shown here is derived from an EMBL/GenBank/DDBJ whole genome shotgun (WGS) entry which is preliminary data.</text>
</comment>
<dbReference type="InterPro" id="IPR051201">
    <property type="entry name" value="Chloro_Bact_Ser_Proteases"/>
</dbReference>
<feature type="signal peptide" evidence="4">
    <location>
        <begin position="1"/>
        <end position="28"/>
    </location>
</feature>
<dbReference type="PRINTS" id="PR00834">
    <property type="entry name" value="PROTEASES2C"/>
</dbReference>
<dbReference type="AlphaFoldDB" id="A0A5M3W8R3"/>
<dbReference type="InterPro" id="IPR036034">
    <property type="entry name" value="PDZ_sf"/>
</dbReference>
<evidence type="ECO:0000256" key="3">
    <source>
        <dbReference type="SAM" id="MobiDB-lite"/>
    </source>
</evidence>
<feature type="domain" description="PDZ" evidence="5">
    <location>
        <begin position="270"/>
        <end position="341"/>
    </location>
</feature>
<dbReference type="Gene3D" id="2.40.10.120">
    <property type="match status" value="1"/>
</dbReference>
<keyword evidence="2" id="KW-0378">Hydrolase</keyword>
<dbReference type="Pfam" id="PF00595">
    <property type="entry name" value="PDZ"/>
    <property type="match status" value="1"/>
</dbReference>
<evidence type="ECO:0000256" key="4">
    <source>
        <dbReference type="SAM" id="SignalP"/>
    </source>
</evidence>
<evidence type="ECO:0000259" key="5">
    <source>
        <dbReference type="PROSITE" id="PS50106"/>
    </source>
</evidence>
<protein>
    <submittedName>
        <fullName evidence="6">Protease</fullName>
    </submittedName>
</protein>
<keyword evidence="1 6" id="KW-0645">Protease</keyword>
<evidence type="ECO:0000313" key="7">
    <source>
        <dbReference type="Proteomes" id="UP000334990"/>
    </source>
</evidence>